<organism evidence="1 2">
    <name type="scientific">Trichinella spiralis</name>
    <name type="common">Trichina worm</name>
    <dbReference type="NCBI Taxonomy" id="6334"/>
    <lineage>
        <taxon>Eukaryota</taxon>
        <taxon>Metazoa</taxon>
        <taxon>Ecdysozoa</taxon>
        <taxon>Nematoda</taxon>
        <taxon>Enoplea</taxon>
        <taxon>Dorylaimia</taxon>
        <taxon>Trichinellida</taxon>
        <taxon>Trichinellidae</taxon>
        <taxon>Trichinella</taxon>
    </lineage>
</organism>
<evidence type="ECO:0000313" key="1">
    <source>
        <dbReference type="EMBL" id="KAL1241067.1"/>
    </source>
</evidence>
<gene>
    <name evidence="1" type="ORF">TSPI_02605</name>
</gene>
<evidence type="ECO:0000313" key="2">
    <source>
        <dbReference type="Proteomes" id="UP001558632"/>
    </source>
</evidence>
<accession>A0ABR3KLB7</accession>
<comment type="caution">
    <text evidence="1">The sequence shown here is derived from an EMBL/GenBank/DDBJ whole genome shotgun (WGS) entry which is preliminary data.</text>
</comment>
<keyword evidence="2" id="KW-1185">Reference proteome</keyword>
<dbReference type="GO" id="GO:0005840">
    <property type="term" value="C:ribosome"/>
    <property type="evidence" value="ECO:0007669"/>
    <property type="project" value="UniProtKB-KW"/>
</dbReference>
<sequence>MCQKMNCTRLHDRMSIRLAVSRRWKQSQLFTSIKLVEIILVRSSGGTKLVRLIEADDFVARVRLPRHNLSSSFYCYF</sequence>
<name>A0ABR3KLB7_TRISP</name>
<keyword evidence="1" id="KW-0689">Ribosomal protein</keyword>
<dbReference type="EMBL" id="JBEUSY010000254">
    <property type="protein sequence ID" value="KAL1241067.1"/>
    <property type="molecule type" value="Genomic_DNA"/>
</dbReference>
<keyword evidence="1" id="KW-0687">Ribonucleoprotein</keyword>
<dbReference type="Proteomes" id="UP001558632">
    <property type="component" value="Unassembled WGS sequence"/>
</dbReference>
<reference evidence="1 2" key="1">
    <citation type="submission" date="2024-07" db="EMBL/GenBank/DDBJ databases">
        <title>Enhanced genomic and transcriptomic resources for Trichinella pseudospiralis and T. spiralis underpin the discovery of pronounced molecular differences between stages and species.</title>
        <authorList>
            <person name="Pasi K.K."/>
            <person name="La Rosa G."/>
            <person name="Gomez-Morales M.A."/>
            <person name="Tosini F."/>
            <person name="Sumanam S."/>
            <person name="Young N.D."/>
            <person name="Chang B.C."/>
            <person name="Robin G.B."/>
        </authorList>
    </citation>
    <scope>NUCLEOTIDE SEQUENCE [LARGE SCALE GENOMIC DNA]</scope>
    <source>
        <strain evidence="1">ISS534</strain>
    </source>
</reference>
<protein>
    <submittedName>
        <fullName evidence="1">Ribosomal protein uS12 methylthiotransferase RimO</fullName>
    </submittedName>
</protein>
<proteinExistence type="predicted"/>